<protein>
    <recommendedName>
        <fullName evidence="3">DinB-like domain-containing protein</fullName>
    </recommendedName>
</protein>
<dbReference type="STRING" id="310780.SAMN05216267_102230"/>
<evidence type="ECO:0000313" key="1">
    <source>
        <dbReference type="EMBL" id="SEO28558.1"/>
    </source>
</evidence>
<reference evidence="1 2" key="1">
    <citation type="submission" date="2016-10" db="EMBL/GenBank/DDBJ databases">
        <authorList>
            <person name="de Groot N.N."/>
        </authorList>
    </citation>
    <scope>NUCLEOTIDE SEQUENCE [LARGE SCALE GENOMIC DNA]</scope>
    <source>
        <strain evidence="1 2">CGMCC 4.2026</strain>
    </source>
</reference>
<sequence>MMDTAPLAGAYRTLLEAARAVAAAGGPAPVPPDGEWDADRILAHVAVLTAITLETVSTVASGGNAGYDNRRALDEWNLGRTIERAGGGPGLRERLGHQADALCSLSRPLAEAELDTQVPTLLLSHGALILDRPMSLRDLLTGLAGVELPGHTDQLLALLPRKAGARAAG</sequence>
<accession>A0A1H8NGH8</accession>
<organism evidence="1 2">
    <name type="scientific">Actinacidiphila rubida</name>
    <dbReference type="NCBI Taxonomy" id="310780"/>
    <lineage>
        <taxon>Bacteria</taxon>
        <taxon>Bacillati</taxon>
        <taxon>Actinomycetota</taxon>
        <taxon>Actinomycetes</taxon>
        <taxon>Kitasatosporales</taxon>
        <taxon>Streptomycetaceae</taxon>
        <taxon>Actinacidiphila</taxon>
    </lineage>
</organism>
<dbReference type="Proteomes" id="UP000181951">
    <property type="component" value="Unassembled WGS sequence"/>
</dbReference>
<dbReference type="EMBL" id="FODD01000022">
    <property type="protein sequence ID" value="SEO28558.1"/>
    <property type="molecule type" value="Genomic_DNA"/>
</dbReference>
<proteinExistence type="predicted"/>
<dbReference type="RefSeq" id="WP_069467022.1">
    <property type="nucleotide sequence ID" value="NZ_FODD01000022.1"/>
</dbReference>
<dbReference type="OrthoDB" id="3696649at2"/>
<gene>
    <name evidence="1" type="ORF">SAMN05216267_102230</name>
</gene>
<keyword evidence="2" id="KW-1185">Reference proteome</keyword>
<dbReference type="AlphaFoldDB" id="A0A1H8NGH8"/>
<evidence type="ECO:0008006" key="3">
    <source>
        <dbReference type="Google" id="ProtNLM"/>
    </source>
</evidence>
<evidence type="ECO:0000313" key="2">
    <source>
        <dbReference type="Proteomes" id="UP000181951"/>
    </source>
</evidence>
<name>A0A1H8NGH8_9ACTN</name>